<organism evidence="2 3">
    <name type="scientific">Candidatus Desulfacyla euxinica</name>
    <dbReference type="NCBI Taxonomy" id="2841693"/>
    <lineage>
        <taxon>Bacteria</taxon>
        <taxon>Deltaproteobacteria</taxon>
        <taxon>Candidatus Desulfacyla</taxon>
    </lineage>
</organism>
<dbReference type="Proteomes" id="UP000650524">
    <property type="component" value="Unassembled WGS sequence"/>
</dbReference>
<dbReference type="PROSITE" id="PS51257">
    <property type="entry name" value="PROKAR_LIPOPROTEIN"/>
    <property type="match status" value="1"/>
</dbReference>
<dbReference type="EMBL" id="JACNJD010000092">
    <property type="protein sequence ID" value="MBC8176113.1"/>
    <property type="molecule type" value="Genomic_DNA"/>
</dbReference>
<keyword evidence="1" id="KW-0732">Signal</keyword>
<comment type="caution">
    <text evidence="2">The sequence shown here is derived from an EMBL/GenBank/DDBJ whole genome shotgun (WGS) entry which is preliminary data.</text>
</comment>
<sequence>MNLKSLRIAILILLLLPFSSACSSDNLSDLLAQVETLDISRGGYTLGKGLTDKQKATALKHPVEAANPWTFKFRDGDLSLVADKATDRVVIIYERYEATTIKKVQTLVGALYLDFGDPTVMAHDTIIYWVFGPEGKLTREQYKKAKKAGGKLNILATVKLNSSMKIVGDSTQSSESSVYYIISSEPVLKLIKSKWN</sequence>
<evidence type="ECO:0000313" key="2">
    <source>
        <dbReference type="EMBL" id="MBC8176113.1"/>
    </source>
</evidence>
<evidence type="ECO:0000313" key="3">
    <source>
        <dbReference type="Proteomes" id="UP000650524"/>
    </source>
</evidence>
<feature type="signal peptide" evidence="1">
    <location>
        <begin position="1"/>
        <end position="23"/>
    </location>
</feature>
<gene>
    <name evidence="2" type="ORF">H8E19_01810</name>
</gene>
<protein>
    <submittedName>
        <fullName evidence="2">Uncharacterized protein</fullName>
    </submittedName>
</protein>
<feature type="chain" id="PRO_5035186324" evidence="1">
    <location>
        <begin position="24"/>
        <end position="196"/>
    </location>
</feature>
<dbReference type="AlphaFoldDB" id="A0A8J6MVG5"/>
<proteinExistence type="predicted"/>
<accession>A0A8J6MVG5</accession>
<name>A0A8J6MVG5_9DELT</name>
<evidence type="ECO:0000256" key="1">
    <source>
        <dbReference type="SAM" id="SignalP"/>
    </source>
</evidence>
<reference evidence="2 3" key="1">
    <citation type="submission" date="2020-08" db="EMBL/GenBank/DDBJ databases">
        <title>Bridging the membrane lipid divide: bacteria of the FCB group superphylum have the potential to synthesize archaeal ether lipids.</title>
        <authorList>
            <person name="Villanueva L."/>
            <person name="Von Meijenfeldt F.A.B."/>
            <person name="Westbye A.B."/>
            <person name="Yadav S."/>
            <person name="Hopmans E.C."/>
            <person name="Dutilh B.E."/>
            <person name="Sinninghe Damste J.S."/>
        </authorList>
    </citation>
    <scope>NUCLEOTIDE SEQUENCE [LARGE SCALE GENOMIC DNA]</scope>
    <source>
        <strain evidence="2">NIOZ-UU27</strain>
    </source>
</reference>